<keyword evidence="1" id="KW-0813">Transport</keyword>
<dbReference type="InterPro" id="IPR033948">
    <property type="entry name" value="ETF_beta_N"/>
</dbReference>
<dbReference type="KEGG" id="gur:Gura_1603"/>
<evidence type="ECO:0000313" key="4">
    <source>
        <dbReference type="Proteomes" id="UP000006695"/>
    </source>
</evidence>
<keyword evidence="4" id="KW-1185">Reference proteome</keyword>
<feature type="domain" description="Electron transfer flavoprotein alpha/beta-subunit N-terminal" evidence="2">
    <location>
        <begin position="22"/>
        <end position="218"/>
    </location>
</feature>
<dbReference type="AlphaFoldDB" id="A5GEE4"/>
<name>A5GEE4_GEOUR</name>
<dbReference type="STRING" id="351605.Gura_1603"/>
<dbReference type="Gene3D" id="3.40.50.620">
    <property type="entry name" value="HUPs"/>
    <property type="match status" value="1"/>
</dbReference>
<evidence type="ECO:0000313" key="3">
    <source>
        <dbReference type="EMBL" id="ABQ25799.1"/>
    </source>
</evidence>
<dbReference type="Pfam" id="PF01012">
    <property type="entry name" value="ETF"/>
    <property type="match status" value="1"/>
</dbReference>
<evidence type="ECO:0000256" key="1">
    <source>
        <dbReference type="ARBA" id="ARBA00022982"/>
    </source>
</evidence>
<dbReference type="PANTHER" id="PTHR21294">
    <property type="entry name" value="ELECTRON TRANSFER FLAVOPROTEIN BETA-SUBUNIT"/>
    <property type="match status" value="1"/>
</dbReference>
<gene>
    <name evidence="3" type="ordered locus">Gura_1603</name>
</gene>
<dbReference type="InterPro" id="IPR014729">
    <property type="entry name" value="Rossmann-like_a/b/a_fold"/>
</dbReference>
<dbReference type="SMART" id="SM00893">
    <property type="entry name" value="ETF"/>
    <property type="match status" value="1"/>
</dbReference>
<dbReference type="EMBL" id="CP000698">
    <property type="protein sequence ID" value="ABQ25799.1"/>
    <property type="molecule type" value="Genomic_DNA"/>
</dbReference>
<dbReference type="GO" id="GO:0016491">
    <property type="term" value="F:oxidoreductase activity"/>
    <property type="evidence" value="ECO:0007669"/>
    <property type="project" value="UniProtKB-ARBA"/>
</dbReference>
<dbReference type="HOGENOM" id="CLU_828356_0_0_7"/>
<dbReference type="GO" id="GO:0009055">
    <property type="term" value="F:electron transfer activity"/>
    <property type="evidence" value="ECO:0007669"/>
    <property type="project" value="InterPro"/>
</dbReference>
<dbReference type="InterPro" id="IPR004017">
    <property type="entry name" value="Cys_rich_dom"/>
</dbReference>
<reference evidence="3 4" key="1">
    <citation type="submission" date="2007-05" db="EMBL/GenBank/DDBJ databases">
        <title>Complete sequence of Geobacter uraniireducens Rf4.</title>
        <authorList>
            <consortium name="US DOE Joint Genome Institute"/>
            <person name="Copeland A."/>
            <person name="Lucas S."/>
            <person name="Lapidus A."/>
            <person name="Barry K."/>
            <person name="Detter J.C."/>
            <person name="Glavina del Rio T."/>
            <person name="Hammon N."/>
            <person name="Israni S."/>
            <person name="Dalin E."/>
            <person name="Tice H."/>
            <person name="Pitluck S."/>
            <person name="Chertkov O."/>
            <person name="Brettin T."/>
            <person name="Bruce D."/>
            <person name="Han C."/>
            <person name="Schmutz J."/>
            <person name="Larimer F."/>
            <person name="Land M."/>
            <person name="Hauser L."/>
            <person name="Kyrpides N."/>
            <person name="Mikhailova N."/>
            <person name="Shelobolina E."/>
            <person name="Aklujkar M."/>
            <person name="Lovley D."/>
            <person name="Richardson P."/>
        </authorList>
    </citation>
    <scope>NUCLEOTIDE SEQUENCE [LARGE SCALE GENOMIC DNA]</scope>
    <source>
        <strain evidence="3 4">Rf4</strain>
    </source>
</reference>
<dbReference type="CDD" id="cd01714">
    <property type="entry name" value="ETF_beta"/>
    <property type="match status" value="1"/>
</dbReference>
<accession>A5GEE4</accession>
<keyword evidence="1" id="KW-0249">Electron transport</keyword>
<sequence>MLVVVCIKQVPDTTQVQIDPLTNTLVREGIPFIANPYDTHALEEGLRLKDRFGFRVAAISMGPPNAEATLKKAMALGVDEAILLSDRVFGGADTLATSNVLAAAIRRLSKKEDVGIVLCGKQTIDGDTAQVGPGIATRLGYTQLTLVDRIEQVDLLRRKIRVRRKLEGRHEIVEAPFPAMLSVVRELNRPRYPTVPMRLSSLDAAVEVWNNQLLKLGSIVFHDSCYLGRHNDVYEPPRTVIAAATGNYPLELARNRADSFCCGAGGGRMWMEEHLGGRINLNRVEEALGTKSDTICVSCPYCMTMLEDGLKDLQAGQTKVRDIAEVVAEGLRPTG</sequence>
<dbReference type="InterPro" id="IPR012255">
    <property type="entry name" value="ETF_b"/>
</dbReference>
<proteinExistence type="predicted"/>
<dbReference type="Pfam" id="PF02754">
    <property type="entry name" value="CCG"/>
    <property type="match status" value="1"/>
</dbReference>
<dbReference type="PANTHER" id="PTHR21294:SF17">
    <property type="entry name" value="PROTEIN FIXA"/>
    <property type="match status" value="1"/>
</dbReference>
<evidence type="ECO:0000259" key="2">
    <source>
        <dbReference type="SMART" id="SM00893"/>
    </source>
</evidence>
<dbReference type="InterPro" id="IPR014730">
    <property type="entry name" value="ETF_a/b_N"/>
</dbReference>
<organism evidence="3 4">
    <name type="scientific">Geotalea uraniireducens (strain Rf4)</name>
    <name type="common">Geobacter uraniireducens</name>
    <dbReference type="NCBI Taxonomy" id="351605"/>
    <lineage>
        <taxon>Bacteria</taxon>
        <taxon>Pseudomonadati</taxon>
        <taxon>Thermodesulfobacteriota</taxon>
        <taxon>Desulfuromonadia</taxon>
        <taxon>Geobacterales</taxon>
        <taxon>Geobacteraceae</taxon>
        <taxon>Geotalea</taxon>
    </lineage>
</organism>
<protein>
    <submittedName>
        <fullName evidence="3">Electron transfer flavoprotein beta-subunit</fullName>
    </submittedName>
</protein>
<dbReference type="SUPFAM" id="SSF52402">
    <property type="entry name" value="Adenine nucleotide alpha hydrolases-like"/>
    <property type="match status" value="1"/>
</dbReference>
<dbReference type="Proteomes" id="UP000006695">
    <property type="component" value="Chromosome"/>
</dbReference>